<dbReference type="EMBL" id="JAHRIN010067391">
    <property type="protein sequence ID" value="MEQ2214429.1"/>
    <property type="molecule type" value="Genomic_DNA"/>
</dbReference>
<keyword evidence="2" id="KW-1185">Reference proteome</keyword>
<dbReference type="InterPro" id="IPR036964">
    <property type="entry name" value="RASGEF_cat_dom_sf"/>
</dbReference>
<proteinExistence type="predicted"/>
<dbReference type="InterPro" id="IPR023578">
    <property type="entry name" value="Ras_GEF_dom_sf"/>
</dbReference>
<protein>
    <submittedName>
        <fullName evidence="1">Uncharacterized protein</fullName>
    </submittedName>
</protein>
<dbReference type="PANTHER" id="PTHR14247:SF10">
    <property type="entry name" value="BREAST CANCER ANTI-ESTROGEN RESISTANCE PROTEIN 3"/>
    <property type="match status" value="1"/>
</dbReference>
<dbReference type="InterPro" id="IPR051853">
    <property type="entry name" value="SH2-Ras-GEF_adapter"/>
</dbReference>
<dbReference type="SUPFAM" id="SSF48366">
    <property type="entry name" value="Ras GEF"/>
    <property type="match status" value="1"/>
</dbReference>
<reference evidence="1 2" key="1">
    <citation type="submission" date="2021-06" db="EMBL/GenBank/DDBJ databases">
        <authorList>
            <person name="Palmer J.M."/>
        </authorList>
    </citation>
    <scope>NUCLEOTIDE SEQUENCE [LARGE SCALE GENOMIC DNA]</scope>
    <source>
        <strain evidence="1 2">XC_2019</strain>
        <tissue evidence="1">Muscle</tissue>
    </source>
</reference>
<sequence>MHGHRGGAGVHLESHHPRCDGAKGCCGRSVRIHGPHESSGHAAGCYCNCRYHVTQMCLHLRNIRSFILSLCLLLIIQISRLEETWTTLRRNYTQTAISYEKILKPFYKSLYEGEGVELWETSDQGCDIMLRHLEAARDIANNAQSYTSNAVTILKGKGEIVWSVLFSIFLSDSRKHVHVIVSAGFQCDEDLLEVFKTDFQLRLLWGSRGAAVNQSDRYNKFNLILTALSRKLEPTTKTQAVI</sequence>
<name>A0ABV0S1L2_9TELE</name>
<gene>
    <name evidence="1" type="ORF">XENOCAPTIV_006561</name>
</gene>
<evidence type="ECO:0000313" key="1">
    <source>
        <dbReference type="EMBL" id="MEQ2214429.1"/>
    </source>
</evidence>
<dbReference type="Gene3D" id="1.10.840.10">
    <property type="entry name" value="Ras guanine-nucleotide exchange factors catalytic domain"/>
    <property type="match status" value="2"/>
</dbReference>
<dbReference type="PANTHER" id="PTHR14247">
    <property type="entry name" value="BREAST CANCER ANTI-ESTROGEN RESISTANCE PROTEIN 3 HOMOLOG-LIKE PROTEIN"/>
    <property type="match status" value="1"/>
</dbReference>
<comment type="caution">
    <text evidence="1">The sequence shown here is derived from an EMBL/GenBank/DDBJ whole genome shotgun (WGS) entry which is preliminary data.</text>
</comment>
<organism evidence="1 2">
    <name type="scientific">Xenoophorus captivus</name>
    <dbReference type="NCBI Taxonomy" id="1517983"/>
    <lineage>
        <taxon>Eukaryota</taxon>
        <taxon>Metazoa</taxon>
        <taxon>Chordata</taxon>
        <taxon>Craniata</taxon>
        <taxon>Vertebrata</taxon>
        <taxon>Euteleostomi</taxon>
        <taxon>Actinopterygii</taxon>
        <taxon>Neopterygii</taxon>
        <taxon>Teleostei</taxon>
        <taxon>Neoteleostei</taxon>
        <taxon>Acanthomorphata</taxon>
        <taxon>Ovalentaria</taxon>
        <taxon>Atherinomorphae</taxon>
        <taxon>Cyprinodontiformes</taxon>
        <taxon>Goodeidae</taxon>
        <taxon>Xenoophorus</taxon>
    </lineage>
</organism>
<dbReference type="Proteomes" id="UP001434883">
    <property type="component" value="Unassembled WGS sequence"/>
</dbReference>
<evidence type="ECO:0000313" key="2">
    <source>
        <dbReference type="Proteomes" id="UP001434883"/>
    </source>
</evidence>
<accession>A0ABV0S1L2</accession>